<sequence>MYEAMRNALNGISGVHITPYDSAGEVDQSLLHKVVDRIASAGIHNIVTGGNTGEFYAQDLDEVVLGYRIAVEANAGRAKVTAGVGRSGREAIRLAKQAQEAGADALMIHQPPDPFCSPRLVIDYIQQIADSTDLPIIAYARSPGLEPGHFVRLAEIENVVAVKYAVPDPIRLGECIRATQGSPLQWLCGLAESWALPFYACGARGFTSGLVNVAPELSLAIHAALEREAMSEARALVDRIAEFEKMRTFEANGANVTVVKEAMQIQGWPVGPTRAPGVTELSETQREALKEILKGWE</sequence>
<dbReference type="PANTHER" id="PTHR12128:SF19">
    <property type="entry name" value="5-DEHYDRO-4-DEOXYGLUCARATE DEHYDRATASE 2-RELATED"/>
    <property type="match status" value="1"/>
</dbReference>
<evidence type="ECO:0000256" key="1">
    <source>
        <dbReference type="ARBA" id="ARBA00023239"/>
    </source>
</evidence>
<dbReference type="CDD" id="cd00408">
    <property type="entry name" value="DHDPS-like"/>
    <property type="match status" value="1"/>
</dbReference>
<feature type="active site" description="Proton donor/acceptor" evidence="3">
    <location>
        <position position="139"/>
    </location>
</feature>
<proteinExistence type="inferred from homology"/>
<keyword evidence="1 2" id="KW-0456">Lyase</keyword>
<dbReference type="GO" id="GO:0008840">
    <property type="term" value="F:4-hydroxy-tetrahydrodipicolinate synthase activity"/>
    <property type="evidence" value="ECO:0007669"/>
    <property type="project" value="TreeGrafter"/>
</dbReference>
<organism evidence="5 6">
    <name type="scientific">Marinimicrobium koreense</name>
    <dbReference type="NCBI Taxonomy" id="306545"/>
    <lineage>
        <taxon>Bacteria</taxon>
        <taxon>Pseudomonadati</taxon>
        <taxon>Pseudomonadota</taxon>
        <taxon>Gammaproteobacteria</taxon>
        <taxon>Cellvibrionales</taxon>
        <taxon>Cellvibrionaceae</taxon>
        <taxon>Marinimicrobium</taxon>
    </lineage>
</organism>
<evidence type="ECO:0000256" key="2">
    <source>
        <dbReference type="PIRNR" id="PIRNR001365"/>
    </source>
</evidence>
<dbReference type="Gene3D" id="3.20.20.70">
    <property type="entry name" value="Aldolase class I"/>
    <property type="match status" value="1"/>
</dbReference>
<reference evidence="5 6" key="1">
    <citation type="submission" date="2018-11" db="EMBL/GenBank/DDBJ databases">
        <title>Genomic Encyclopedia of Type Strains, Phase IV (KMG-IV): sequencing the most valuable type-strain genomes for metagenomic binning, comparative biology and taxonomic classification.</title>
        <authorList>
            <person name="Goeker M."/>
        </authorList>
    </citation>
    <scope>NUCLEOTIDE SEQUENCE [LARGE SCALE GENOMIC DNA]</scope>
    <source>
        <strain evidence="5 6">DSM 16974</strain>
    </source>
</reference>
<dbReference type="RefSeq" id="WP_211331055.1">
    <property type="nucleotide sequence ID" value="NZ_RJUK01000001.1"/>
</dbReference>
<dbReference type="SUPFAM" id="SSF51569">
    <property type="entry name" value="Aldolase"/>
    <property type="match status" value="1"/>
</dbReference>
<dbReference type="AlphaFoldDB" id="A0A3N1P8B7"/>
<protein>
    <submittedName>
        <fullName evidence="5">4-hydroxy-tetrahydrodipicolinate synthase</fullName>
    </submittedName>
</protein>
<dbReference type="InterPro" id="IPR002220">
    <property type="entry name" value="DapA-like"/>
</dbReference>
<dbReference type="EMBL" id="RJUK01000001">
    <property type="protein sequence ID" value="ROQ20966.1"/>
    <property type="molecule type" value="Genomic_DNA"/>
</dbReference>
<dbReference type="PIRSF" id="PIRSF001365">
    <property type="entry name" value="DHDPS"/>
    <property type="match status" value="1"/>
</dbReference>
<dbReference type="Proteomes" id="UP000273643">
    <property type="component" value="Unassembled WGS sequence"/>
</dbReference>
<dbReference type="SMART" id="SM01130">
    <property type="entry name" value="DHDPS"/>
    <property type="match status" value="1"/>
</dbReference>
<dbReference type="PANTHER" id="PTHR12128">
    <property type="entry name" value="DIHYDRODIPICOLINATE SYNTHASE"/>
    <property type="match status" value="1"/>
</dbReference>
<comment type="caution">
    <text evidence="5">The sequence shown here is derived from an EMBL/GenBank/DDBJ whole genome shotgun (WGS) entry which is preliminary data.</text>
</comment>
<evidence type="ECO:0000256" key="3">
    <source>
        <dbReference type="PIRSR" id="PIRSR001365-1"/>
    </source>
</evidence>
<feature type="binding site" evidence="4">
    <location>
        <position position="52"/>
    </location>
    <ligand>
        <name>pyruvate</name>
        <dbReference type="ChEBI" id="CHEBI:15361"/>
    </ligand>
</feature>
<dbReference type="InterPro" id="IPR013785">
    <property type="entry name" value="Aldolase_TIM"/>
</dbReference>
<accession>A0A3N1P8B7</accession>
<keyword evidence="6" id="KW-1185">Reference proteome</keyword>
<comment type="similarity">
    <text evidence="2">Belongs to the DapA family.</text>
</comment>
<name>A0A3N1P8B7_9GAMM</name>
<feature type="active site" description="Schiff-base intermediate with substrate" evidence="3">
    <location>
        <position position="163"/>
    </location>
</feature>
<dbReference type="Pfam" id="PF00701">
    <property type="entry name" value="DHDPS"/>
    <property type="match status" value="1"/>
</dbReference>
<gene>
    <name evidence="5" type="ORF">EDC38_1587</name>
</gene>
<evidence type="ECO:0000313" key="5">
    <source>
        <dbReference type="EMBL" id="ROQ20966.1"/>
    </source>
</evidence>
<evidence type="ECO:0000256" key="4">
    <source>
        <dbReference type="PIRSR" id="PIRSR001365-2"/>
    </source>
</evidence>
<evidence type="ECO:0000313" key="6">
    <source>
        <dbReference type="Proteomes" id="UP000273643"/>
    </source>
</evidence>